<reference evidence="1" key="1">
    <citation type="journal article" date="2015" name="Nature">
        <title>Complex archaea that bridge the gap between prokaryotes and eukaryotes.</title>
        <authorList>
            <person name="Spang A."/>
            <person name="Saw J.H."/>
            <person name="Jorgensen S.L."/>
            <person name="Zaremba-Niedzwiedzka K."/>
            <person name="Martijn J."/>
            <person name="Lind A.E."/>
            <person name="van Eijk R."/>
            <person name="Schleper C."/>
            <person name="Guy L."/>
            <person name="Ettema T.J."/>
        </authorList>
    </citation>
    <scope>NUCLEOTIDE SEQUENCE</scope>
</reference>
<name>A0A0F9ME85_9ZZZZ</name>
<evidence type="ECO:0000313" key="1">
    <source>
        <dbReference type="EMBL" id="KKM97641.1"/>
    </source>
</evidence>
<sequence length="72" mass="8282">MEFFLLIILRRLRGHKMGNEEDIKKLKDARDKVAEVYKSQATDDAKDNGNLTHLNNSILTLNETIIKIEKLG</sequence>
<comment type="caution">
    <text evidence="1">The sequence shown here is derived from an EMBL/GenBank/DDBJ whole genome shotgun (WGS) entry which is preliminary data.</text>
</comment>
<dbReference type="AlphaFoldDB" id="A0A0F9ME85"/>
<organism evidence="1">
    <name type="scientific">marine sediment metagenome</name>
    <dbReference type="NCBI Taxonomy" id="412755"/>
    <lineage>
        <taxon>unclassified sequences</taxon>
        <taxon>metagenomes</taxon>
        <taxon>ecological metagenomes</taxon>
    </lineage>
</organism>
<dbReference type="EMBL" id="LAZR01005723">
    <property type="protein sequence ID" value="KKM97641.1"/>
    <property type="molecule type" value="Genomic_DNA"/>
</dbReference>
<gene>
    <name evidence="1" type="ORF">LCGC14_1165990</name>
</gene>
<accession>A0A0F9ME85</accession>
<proteinExistence type="predicted"/>
<protein>
    <submittedName>
        <fullName evidence="1">Uncharacterized protein</fullName>
    </submittedName>
</protein>